<dbReference type="InterPro" id="IPR001223">
    <property type="entry name" value="Glyco_hydro18_cat"/>
</dbReference>
<dbReference type="InterPro" id="IPR017853">
    <property type="entry name" value="GH"/>
</dbReference>
<dbReference type="Gene3D" id="3.20.20.370">
    <property type="entry name" value="Glycoside hydrolase/deacetylase"/>
    <property type="match status" value="1"/>
</dbReference>
<evidence type="ECO:0000256" key="3">
    <source>
        <dbReference type="ARBA" id="ARBA00010973"/>
    </source>
</evidence>
<dbReference type="Gene3D" id="3.90.550.10">
    <property type="entry name" value="Spore Coat Polysaccharide Biosynthesis Protein SpsA, Chain A"/>
    <property type="match status" value="1"/>
</dbReference>
<evidence type="ECO:0000256" key="8">
    <source>
        <dbReference type="SAM" id="MobiDB-lite"/>
    </source>
</evidence>
<keyword evidence="5" id="KW-0328">Glycosyltransferase</keyword>
<gene>
    <name evidence="12" type="ORF">GGR39_001334</name>
</gene>
<evidence type="ECO:0000256" key="4">
    <source>
        <dbReference type="ARBA" id="ARBA00020071"/>
    </source>
</evidence>
<dbReference type="InterPro" id="IPR029044">
    <property type="entry name" value="Nucleotide-diphossugar_trans"/>
</dbReference>
<dbReference type="InterPro" id="IPR029070">
    <property type="entry name" value="Chitinase_insertion_sf"/>
</dbReference>
<name>A0A7W6BXC4_9SPHN</name>
<accession>A0A7W6BXC4</accession>
<dbReference type="PROSITE" id="PS51677">
    <property type="entry name" value="NODB"/>
    <property type="match status" value="1"/>
</dbReference>
<dbReference type="GO" id="GO:0016757">
    <property type="term" value="F:glycosyltransferase activity"/>
    <property type="evidence" value="ECO:0007669"/>
    <property type="project" value="UniProtKB-KW"/>
</dbReference>
<dbReference type="Gene3D" id="3.10.50.10">
    <property type="match status" value="1"/>
</dbReference>
<dbReference type="Pfam" id="PF13641">
    <property type="entry name" value="Glyco_tranf_2_3"/>
    <property type="match status" value="1"/>
</dbReference>
<comment type="function">
    <text evidence="1">Is involved in generating a small heat-stable compound (Nod), an acylated oligomer of N-acetylglucosamine, that stimulates mitosis in various plant protoplasts.</text>
</comment>
<dbReference type="Pfam" id="PF01522">
    <property type="entry name" value="Polysacc_deac_1"/>
    <property type="match status" value="1"/>
</dbReference>
<keyword evidence="9" id="KW-0812">Transmembrane</keyword>
<dbReference type="PANTHER" id="PTHR43630">
    <property type="entry name" value="POLY-BETA-1,6-N-ACETYL-D-GLUCOSAMINE SYNTHASE"/>
    <property type="match status" value="1"/>
</dbReference>
<evidence type="ECO:0000313" key="13">
    <source>
        <dbReference type="Proteomes" id="UP000561459"/>
    </source>
</evidence>
<feature type="region of interest" description="Disordered" evidence="8">
    <location>
        <begin position="1097"/>
        <end position="1116"/>
    </location>
</feature>
<dbReference type="InterPro" id="IPR011330">
    <property type="entry name" value="Glyco_hydro/deAcase_b/a-brl"/>
</dbReference>
<keyword evidence="9" id="KW-0472">Membrane</keyword>
<dbReference type="CDD" id="cd10962">
    <property type="entry name" value="CE4_GT2-like"/>
    <property type="match status" value="1"/>
</dbReference>
<keyword evidence="6 12" id="KW-0808">Transferase</keyword>
<dbReference type="CDD" id="cd06423">
    <property type="entry name" value="CESA_like"/>
    <property type="match status" value="1"/>
</dbReference>
<evidence type="ECO:0000256" key="9">
    <source>
        <dbReference type="SAM" id="Phobius"/>
    </source>
</evidence>
<evidence type="ECO:0000256" key="5">
    <source>
        <dbReference type="ARBA" id="ARBA00022676"/>
    </source>
</evidence>
<comment type="similarity">
    <text evidence="2">Belongs to the glycosyltransferase 2 family.</text>
</comment>
<evidence type="ECO:0000256" key="6">
    <source>
        <dbReference type="ARBA" id="ARBA00022679"/>
    </source>
</evidence>
<evidence type="ECO:0000256" key="1">
    <source>
        <dbReference type="ARBA" id="ARBA00003236"/>
    </source>
</evidence>
<sequence>MSKPVFYDPTGRRTRWSRRLLSITLLVAVLGAVAFATTLVAVPRQRELDLPTPHLHASSFAKSKAGHSLKAWMPALHGGPSTQTGLSIGFYLPGSDASFLSLQRNGADLDWVVPAMVNVSGPQHQVQIEQDARFDRLVSGTSHRFSVLPMVQNLLPDEWDGKGAAALFHDPKQRVAVARQLGKMVADRHEKGLVLDFEALPETAMTDYVAFIRQLRTALPSGSLIAVTVPAEDEAWPLGAITAASDKIILMAYDQHWSGGEAGPIAAQDWFAREVQRAIGLVGRSKLIVALGSYGYDWHGKQADALAIEDAWLASHDSNAPVVFDPASGNSGFAYDEDGEKHTVWMLDAAASWNQMTILKQMGLQDLAMWRLGTEDSGFWKDLHAFRKGTRPDLSLATSVSSADVEGAGEILRITATPREGHRTTTFAPNGLITQEQFQSLPTPYVVHRAGGGNPKLLALTFDDGPDPKWTPQILSELETAHVPATFFVIGEYALDNPGLLKRIIADGDELGNHTYTHPNLADAGARETSLQLNTTQRLVEAYTGRSMTLFRAPYFGDAEPSTPDELGPALEAQKAGYTIVGLHVDPNDWQRPGTDAIVQQVLDQVHSATAENTMNVILLHDGGGDRSQTVAALPRIIAALKAQGYQFTTASQLAGISPAQAMPAISRTDLAAVRIDVMAFVVMMTVGAMLAWLFYLAISLGIARAVIMTGLAWLQSRRKRGEPPVHEPSVSVIIPAYNEERVIVSSVSRVLASDYPDLQVIVVDDGSKDDTSNVVRAAFGENPRVTLLTLVNGGKAAALNRALQDATGEVIIALDADTQFETETIRRLVRWFADPRLGAVAGDARVGNRVNLVTRWQAVEYITAQNLERRALAGFDAMTVVPGAVGAWRRAALDAVGGYPEDTLAEDQDLTIAIQRAGWRVTFDPRAVAWTEAPESFAALAKQRFRWAFGTLQCLWKHRAALRRRKPWGLGMIGLPQAWLFQIGFAAISPLIDLTLLLSIISTSLRIQAHGWVQTRGDVGLMGTYWIAFVTIDVLCGWIAYRLDDRGVRYPAHLLIAQRLVYRQIMYWVVLRAIAAAVGGWIVGWGKLERTGRVSADAKPEGEMPAATPVTAQPA</sequence>
<feature type="transmembrane region" description="Helical" evidence="9">
    <location>
        <begin position="1020"/>
        <end position="1042"/>
    </location>
</feature>
<evidence type="ECO:0000259" key="10">
    <source>
        <dbReference type="PROSITE" id="PS51677"/>
    </source>
</evidence>
<protein>
    <recommendedName>
        <fullName evidence="4">Chitooligosaccharide deacetylase</fullName>
    </recommendedName>
    <alternativeName>
        <fullName evidence="7">Nodulation protein B</fullName>
    </alternativeName>
</protein>
<dbReference type="Proteomes" id="UP000561459">
    <property type="component" value="Unassembled WGS sequence"/>
</dbReference>
<dbReference type="PROSITE" id="PS51910">
    <property type="entry name" value="GH18_2"/>
    <property type="match status" value="1"/>
</dbReference>
<proteinExistence type="inferred from homology"/>
<dbReference type="GO" id="GO:0008061">
    <property type="term" value="F:chitin binding"/>
    <property type="evidence" value="ECO:0007669"/>
    <property type="project" value="InterPro"/>
</dbReference>
<dbReference type="GO" id="GO:0005975">
    <property type="term" value="P:carbohydrate metabolic process"/>
    <property type="evidence" value="ECO:0007669"/>
    <property type="project" value="InterPro"/>
</dbReference>
<reference evidence="12 13" key="1">
    <citation type="submission" date="2020-08" db="EMBL/GenBank/DDBJ databases">
        <title>Genomic Encyclopedia of Type Strains, Phase IV (KMG-IV): sequencing the most valuable type-strain genomes for metagenomic binning, comparative biology and taxonomic classification.</title>
        <authorList>
            <person name="Goeker M."/>
        </authorList>
    </citation>
    <scope>NUCLEOTIDE SEQUENCE [LARGE SCALE GENOMIC DNA]</scope>
    <source>
        <strain evidence="12 13">DSM 27568</strain>
    </source>
</reference>
<dbReference type="PANTHER" id="PTHR43630:SF1">
    <property type="entry name" value="POLY-BETA-1,6-N-ACETYL-D-GLUCOSAMINE SYNTHASE"/>
    <property type="match status" value="1"/>
</dbReference>
<evidence type="ECO:0000259" key="11">
    <source>
        <dbReference type="PROSITE" id="PS51910"/>
    </source>
</evidence>
<dbReference type="EMBL" id="JACIDY010000002">
    <property type="protein sequence ID" value="MBB3939694.1"/>
    <property type="molecule type" value="Genomic_DNA"/>
</dbReference>
<evidence type="ECO:0000256" key="2">
    <source>
        <dbReference type="ARBA" id="ARBA00006739"/>
    </source>
</evidence>
<feature type="transmembrane region" description="Helical" evidence="9">
    <location>
        <begin position="968"/>
        <end position="986"/>
    </location>
</feature>
<dbReference type="InterPro" id="IPR002509">
    <property type="entry name" value="NODB_dom"/>
</dbReference>
<keyword evidence="13" id="KW-1185">Reference proteome</keyword>
<evidence type="ECO:0000313" key="12">
    <source>
        <dbReference type="EMBL" id="MBB3939694.1"/>
    </source>
</evidence>
<feature type="domain" description="NodB homology" evidence="10">
    <location>
        <begin position="456"/>
        <end position="649"/>
    </location>
</feature>
<dbReference type="InterPro" id="IPR011583">
    <property type="entry name" value="Chitinase_II/V-like_cat"/>
</dbReference>
<dbReference type="SUPFAM" id="SSF88713">
    <property type="entry name" value="Glycoside hydrolase/deacetylase"/>
    <property type="match status" value="1"/>
</dbReference>
<dbReference type="GO" id="GO:0016810">
    <property type="term" value="F:hydrolase activity, acting on carbon-nitrogen (but not peptide) bonds"/>
    <property type="evidence" value="ECO:0007669"/>
    <property type="project" value="InterPro"/>
</dbReference>
<comment type="caution">
    <text evidence="12">The sequence shown here is derived from an EMBL/GenBank/DDBJ whole genome shotgun (WGS) entry which is preliminary data.</text>
</comment>
<evidence type="ECO:0000256" key="7">
    <source>
        <dbReference type="ARBA" id="ARBA00032976"/>
    </source>
</evidence>
<dbReference type="Gene3D" id="3.20.20.80">
    <property type="entry name" value="Glycosidases"/>
    <property type="match status" value="1"/>
</dbReference>
<dbReference type="RefSeq" id="WP_183616379.1">
    <property type="nucleotide sequence ID" value="NZ_JACIDY010000002.1"/>
</dbReference>
<keyword evidence="9" id="KW-1133">Transmembrane helix</keyword>
<feature type="transmembrane region" description="Helical" evidence="9">
    <location>
        <begin position="1066"/>
        <end position="1086"/>
    </location>
</feature>
<dbReference type="SMART" id="SM00636">
    <property type="entry name" value="Glyco_18"/>
    <property type="match status" value="1"/>
</dbReference>
<feature type="domain" description="GH18" evidence="11">
    <location>
        <begin position="85"/>
        <end position="393"/>
    </location>
</feature>
<organism evidence="12 13">
    <name type="scientific">Novosphingobium fluoreni</name>
    <dbReference type="NCBI Taxonomy" id="1391222"/>
    <lineage>
        <taxon>Bacteria</taxon>
        <taxon>Pseudomonadati</taxon>
        <taxon>Pseudomonadota</taxon>
        <taxon>Alphaproteobacteria</taxon>
        <taxon>Sphingomonadales</taxon>
        <taxon>Sphingomonadaceae</taxon>
        <taxon>Novosphingobium</taxon>
    </lineage>
</organism>
<dbReference type="AlphaFoldDB" id="A0A7W6BXC4"/>
<comment type="similarity">
    <text evidence="3">Belongs to the polysaccharide deacetylase family.</text>
</comment>
<dbReference type="SUPFAM" id="SSF53448">
    <property type="entry name" value="Nucleotide-diphospho-sugar transferases"/>
    <property type="match status" value="1"/>
</dbReference>
<dbReference type="SUPFAM" id="SSF51445">
    <property type="entry name" value="(Trans)glycosidases"/>
    <property type="match status" value="1"/>
</dbReference>